<keyword evidence="2" id="KW-1185">Reference proteome</keyword>
<gene>
    <name evidence="1" type="ORF">E3N88_43775</name>
</gene>
<dbReference type="AlphaFoldDB" id="A0A5N6LDY9"/>
<evidence type="ECO:0000313" key="1">
    <source>
        <dbReference type="EMBL" id="KAD0741469.1"/>
    </source>
</evidence>
<comment type="caution">
    <text evidence="1">The sequence shown here is derived from an EMBL/GenBank/DDBJ whole genome shotgun (WGS) entry which is preliminary data.</text>
</comment>
<dbReference type="Proteomes" id="UP000326396">
    <property type="component" value="Unassembled WGS sequence"/>
</dbReference>
<name>A0A5N6LDY9_9ASTR</name>
<sequence>MSPLHLIKTPTTLLPKQNVGTRPRTVDEAQTADVAMDEAGVIVVATEEVHLYGQLAGFQSKAMDPSSNNPTNAPGLLLRAKHKGFGLGLGWVHENQVSRWVGVVHGWSRGCVGEGRCGTSESIKHQLGNFSRQLNFKAMFAPSTIGVNQQMVSGDQHPAAATVTSQERRFKSVEMMLEDVMSESGMEEEPGDEKCWGHGCSPLQNEETESEILRDKSKIRDLKSFDRPRKCRRELGFRSFDDQNVWLNRRCCSSSSHHRSRKWGFKLDCMDSDGDEEDDERSSKLEKRVLGFSGWTGVEERTL</sequence>
<organism evidence="1 2">
    <name type="scientific">Mikania micrantha</name>
    <name type="common">bitter vine</name>
    <dbReference type="NCBI Taxonomy" id="192012"/>
    <lineage>
        <taxon>Eukaryota</taxon>
        <taxon>Viridiplantae</taxon>
        <taxon>Streptophyta</taxon>
        <taxon>Embryophyta</taxon>
        <taxon>Tracheophyta</taxon>
        <taxon>Spermatophyta</taxon>
        <taxon>Magnoliopsida</taxon>
        <taxon>eudicotyledons</taxon>
        <taxon>Gunneridae</taxon>
        <taxon>Pentapetalae</taxon>
        <taxon>asterids</taxon>
        <taxon>campanulids</taxon>
        <taxon>Asterales</taxon>
        <taxon>Asteraceae</taxon>
        <taxon>Asteroideae</taxon>
        <taxon>Heliantheae alliance</taxon>
        <taxon>Eupatorieae</taxon>
        <taxon>Mikania</taxon>
    </lineage>
</organism>
<dbReference type="EMBL" id="SZYD01001431">
    <property type="protein sequence ID" value="KAD0741469.1"/>
    <property type="molecule type" value="Genomic_DNA"/>
</dbReference>
<accession>A0A5N6LDY9</accession>
<reference evidence="1 2" key="1">
    <citation type="submission" date="2019-05" db="EMBL/GenBank/DDBJ databases">
        <title>Mikania micrantha, genome provides insights into the molecular mechanism of rapid growth.</title>
        <authorList>
            <person name="Liu B."/>
        </authorList>
    </citation>
    <scope>NUCLEOTIDE SEQUENCE [LARGE SCALE GENOMIC DNA]</scope>
    <source>
        <strain evidence="1">NLD-2019</strain>
        <tissue evidence="1">Leaf</tissue>
    </source>
</reference>
<proteinExistence type="predicted"/>
<protein>
    <submittedName>
        <fullName evidence="1">Uncharacterized protein</fullName>
    </submittedName>
</protein>
<evidence type="ECO:0000313" key="2">
    <source>
        <dbReference type="Proteomes" id="UP000326396"/>
    </source>
</evidence>